<evidence type="ECO:0000256" key="5">
    <source>
        <dbReference type="ARBA" id="ARBA00022519"/>
    </source>
</evidence>
<dbReference type="PROSITE" id="PS51012">
    <property type="entry name" value="ABC_TM2"/>
    <property type="match status" value="1"/>
</dbReference>
<reference evidence="11 12" key="1">
    <citation type="submission" date="2019-08" db="EMBL/GenBank/DDBJ databases">
        <title>Genome sequencing of Paenibacillus faecis DSM 23593(T).</title>
        <authorList>
            <person name="Kook J.-K."/>
            <person name="Park S.-N."/>
            <person name="Lim Y.K."/>
        </authorList>
    </citation>
    <scope>NUCLEOTIDE SEQUENCE [LARGE SCALE GENOMIC DNA]</scope>
    <source>
        <strain evidence="11 12">DSM 23593</strain>
    </source>
</reference>
<evidence type="ECO:0000256" key="4">
    <source>
        <dbReference type="ARBA" id="ARBA00022475"/>
    </source>
</evidence>
<evidence type="ECO:0000256" key="9">
    <source>
        <dbReference type="RuleBase" id="RU361157"/>
    </source>
</evidence>
<dbReference type="GO" id="GO:0005886">
    <property type="term" value="C:plasma membrane"/>
    <property type="evidence" value="ECO:0007669"/>
    <property type="project" value="UniProtKB-SubCell"/>
</dbReference>
<comment type="subcellular location">
    <subcellularLocation>
        <location evidence="1">Cell inner membrane</location>
        <topology evidence="1">Multi-pass membrane protein</topology>
    </subcellularLocation>
    <subcellularLocation>
        <location evidence="9">Cell membrane</location>
        <topology evidence="9">Multi-pass membrane protein</topology>
    </subcellularLocation>
</comment>
<dbReference type="OrthoDB" id="9794365at2"/>
<accession>A0A5D0CUQ2</accession>
<comment type="similarity">
    <text evidence="2 9">Belongs to the ABC-2 integral membrane protein family.</text>
</comment>
<keyword evidence="4 9" id="KW-1003">Cell membrane</keyword>
<evidence type="ECO:0000256" key="8">
    <source>
        <dbReference type="ARBA" id="ARBA00023136"/>
    </source>
</evidence>
<feature type="transmembrane region" description="Helical" evidence="9">
    <location>
        <begin position="349"/>
        <end position="366"/>
    </location>
</feature>
<evidence type="ECO:0000256" key="1">
    <source>
        <dbReference type="ARBA" id="ARBA00004429"/>
    </source>
</evidence>
<sequence length="435" mass="49504">MVASTTPVGEILKGSSIKQSFLVEENAIDGFSLKFATYNRHNTGTVTVQLIDEAKRNILFEKKLDVSYLKDNSEVALHLDKPVEDVSEKVLSLYIFSETGTEGNAVTLWYNNQEKRKNQSLYINNKLVDGVLSFSVSEKRVVSFSTNYFLGTGIIGLLIILYGINLFIKQRTGKHSFGLNLSNALIKYKFLLRQLVLRDFKTKYKRSFLGVLWSFLNPILTMIVQYIVFSTIFKSNIENFMVYLLIGIVLFNFFLESINMGLMSIVDNSSLITKVYIPKYIFPVSRVLSSTINLMISLIPVLIVVLITHTHITWALLLLPFSIVCTVVFCIGISLILSSAMVFFRDTQFLWNVVSMLWMYCTPIFYPESIIPEKLLVILKMNPMYHFIRFSRTAIMEGVSPEPKAYLLCAIAAVVPLIIGVIIFKKTQDKFVLNI</sequence>
<keyword evidence="7 9" id="KW-1133">Transmembrane helix</keyword>
<comment type="caution">
    <text evidence="11">The sequence shown here is derived from an EMBL/GenBank/DDBJ whole genome shotgun (WGS) entry which is preliminary data.</text>
</comment>
<evidence type="ECO:0000256" key="3">
    <source>
        <dbReference type="ARBA" id="ARBA00022448"/>
    </source>
</evidence>
<dbReference type="Proteomes" id="UP000325218">
    <property type="component" value="Unassembled WGS sequence"/>
</dbReference>
<name>A0A5D0CUQ2_9BACL</name>
<dbReference type="GO" id="GO:0015920">
    <property type="term" value="P:lipopolysaccharide transport"/>
    <property type="evidence" value="ECO:0007669"/>
    <property type="project" value="TreeGrafter"/>
</dbReference>
<dbReference type="Pfam" id="PF01061">
    <property type="entry name" value="ABC2_membrane"/>
    <property type="match status" value="1"/>
</dbReference>
<feature type="transmembrane region" description="Helical" evidence="9">
    <location>
        <begin position="148"/>
        <end position="168"/>
    </location>
</feature>
<evidence type="ECO:0000256" key="7">
    <source>
        <dbReference type="ARBA" id="ARBA00022989"/>
    </source>
</evidence>
<protein>
    <recommendedName>
        <fullName evidence="9">Transport permease protein</fullName>
    </recommendedName>
</protein>
<proteinExistence type="inferred from homology"/>
<gene>
    <name evidence="11" type="ORF">FRY98_13760</name>
</gene>
<dbReference type="InterPro" id="IPR047817">
    <property type="entry name" value="ABC2_TM_bact-type"/>
</dbReference>
<keyword evidence="12" id="KW-1185">Reference proteome</keyword>
<dbReference type="PANTHER" id="PTHR30413">
    <property type="entry name" value="INNER MEMBRANE TRANSPORT PERMEASE"/>
    <property type="match status" value="1"/>
</dbReference>
<feature type="transmembrane region" description="Helical" evidence="9">
    <location>
        <begin position="240"/>
        <end position="266"/>
    </location>
</feature>
<dbReference type="EMBL" id="VSDO01000003">
    <property type="protein sequence ID" value="TYA12577.1"/>
    <property type="molecule type" value="Genomic_DNA"/>
</dbReference>
<feature type="domain" description="ABC transmembrane type-2" evidence="10">
    <location>
        <begin position="209"/>
        <end position="427"/>
    </location>
</feature>
<evidence type="ECO:0000313" key="12">
    <source>
        <dbReference type="Proteomes" id="UP000325218"/>
    </source>
</evidence>
<evidence type="ECO:0000256" key="2">
    <source>
        <dbReference type="ARBA" id="ARBA00007783"/>
    </source>
</evidence>
<feature type="transmembrane region" description="Helical" evidence="9">
    <location>
        <begin position="314"/>
        <end position="337"/>
    </location>
</feature>
<evidence type="ECO:0000256" key="6">
    <source>
        <dbReference type="ARBA" id="ARBA00022692"/>
    </source>
</evidence>
<dbReference type="InterPro" id="IPR013525">
    <property type="entry name" value="ABC2_TM"/>
</dbReference>
<feature type="transmembrane region" description="Helical" evidence="9">
    <location>
        <begin position="287"/>
        <end position="308"/>
    </location>
</feature>
<dbReference type="GO" id="GO:0140359">
    <property type="term" value="F:ABC-type transporter activity"/>
    <property type="evidence" value="ECO:0007669"/>
    <property type="project" value="InterPro"/>
</dbReference>
<organism evidence="11 12">
    <name type="scientific">Paenibacillus faecis</name>
    <dbReference type="NCBI Taxonomy" id="862114"/>
    <lineage>
        <taxon>Bacteria</taxon>
        <taxon>Bacillati</taxon>
        <taxon>Bacillota</taxon>
        <taxon>Bacilli</taxon>
        <taxon>Bacillales</taxon>
        <taxon>Paenibacillaceae</taxon>
        <taxon>Paenibacillus</taxon>
    </lineage>
</organism>
<feature type="transmembrane region" description="Helical" evidence="9">
    <location>
        <begin position="208"/>
        <end position="228"/>
    </location>
</feature>
<feature type="transmembrane region" description="Helical" evidence="9">
    <location>
        <begin position="405"/>
        <end position="424"/>
    </location>
</feature>
<keyword evidence="6 9" id="KW-0812">Transmembrane</keyword>
<evidence type="ECO:0000259" key="10">
    <source>
        <dbReference type="PROSITE" id="PS51012"/>
    </source>
</evidence>
<keyword evidence="8 9" id="KW-0472">Membrane</keyword>
<evidence type="ECO:0000313" key="11">
    <source>
        <dbReference type="EMBL" id="TYA12577.1"/>
    </source>
</evidence>
<dbReference type="AlphaFoldDB" id="A0A5D0CUQ2"/>
<keyword evidence="5" id="KW-0997">Cell inner membrane</keyword>
<dbReference type="PANTHER" id="PTHR30413:SF8">
    <property type="entry name" value="TRANSPORT PERMEASE PROTEIN"/>
    <property type="match status" value="1"/>
</dbReference>
<keyword evidence="3 9" id="KW-0813">Transport</keyword>